<dbReference type="Gene3D" id="3.40.50.11610">
    <property type="entry name" value="Multifunctional 2-oxoglutarate metabolism enzyme, C-terminal domain"/>
    <property type="match status" value="1"/>
</dbReference>
<proteinExistence type="predicted"/>
<dbReference type="EMBL" id="JASJQH010000319">
    <property type="protein sequence ID" value="KAK9765085.1"/>
    <property type="molecule type" value="Genomic_DNA"/>
</dbReference>
<dbReference type="InterPro" id="IPR031717">
    <property type="entry name" value="ODO-1/KGD_C"/>
</dbReference>
<evidence type="ECO:0000259" key="1">
    <source>
        <dbReference type="Pfam" id="PF16870"/>
    </source>
</evidence>
<feature type="domain" description="2-oxoglutarate dehydrogenase E1 component/KDG C-terminal" evidence="1">
    <location>
        <begin position="2"/>
        <end position="47"/>
    </location>
</feature>
<protein>
    <recommendedName>
        <fullName evidence="1">2-oxoglutarate dehydrogenase E1 component/KDG C-terminal domain-containing protein</fullName>
    </recommendedName>
</protein>
<dbReference type="Proteomes" id="UP001479436">
    <property type="component" value="Unassembled WGS sequence"/>
</dbReference>
<accession>A0ABR2WUE6</accession>
<evidence type="ECO:0000313" key="2">
    <source>
        <dbReference type="EMBL" id="KAK9765085.1"/>
    </source>
</evidence>
<comment type="caution">
    <text evidence="2">The sequence shown here is derived from an EMBL/GenBank/DDBJ whole genome shotgun (WGS) entry which is preliminary data.</text>
</comment>
<organism evidence="2 3">
    <name type="scientific">Basidiobolus ranarum</name>
    <dbReference type="NCBI Taxonomy" id="34480"/>
    <lineage>
        <taxon>Eukaryota</taxon>
        <taxon>Fungi</taxon>
        <taxon>Fungi incertae sedis</taxon>
        <taxon>Zoopagomycota</taxon>
        <taxon>Entomophthoromycotina</taxon>
        <taxon>Basidiobolomycetes</taxon>
        <taxon>Basidiobolales</taxon>
        <taxon>Basidiobolaceae</taxon>
        <taxon>Basidiobolus</taxon>
    </lineage>
</organism>
<dbReference type="InterPro" id="IPR042179">
    <property type="entry name" value="KGD_C_sf"/>
</dbReference>
<evidence type="ECO:0000313" key="3">
    <source>
        <dbReference type="Proteomes" id="UP001479436"/>
    </source>
</evidence>
<gene>
    <name evidence="2" type="ORF">K7432_006871</name>
</gene>
<reference evidence="2 3" key="1">
    <citation type="submission" date="2023-04" db="EMBL/GenBank/DDBJ databases">
        <title>Genome of Basidiobolus ranarum AG-B5.</title>
        <authorList>
            <person name="Stajich J.E."/>
            <person name="Carter-House D."/>
            <person name="Gryganskyi A."/>
        </authorList>
    </citation>
    <scope>NUCLEOTIDE SEQUENCE [LARGE SCALE GENOMIC DNA]</scope>
    <source>
        <strain evidence="2 3">AG-B5</strain>
    </source>
</reference>
<dbReference type="Pfam" id="PF16870">
    <property type="entry name" value="OxoGdeHyase_C"/>
    <property type="match status" value="1"/>
</dbReference>
<sequence>MAPRLEQILHKKNLGLRYVVRGPSAAPATGIATVHKREQAQVLSDCFGNLKDSFSARFSASA</sequence>
<name>A0ABR2WUE6_9FUNG</name>
<keyword evidence="3" id="KW-1185">Reference proteome</keyword>